<gene>
    <name evidence="3" type="ORF">QBC46DRAFT_368604</name>
</gene>
<dbReference type="EMBL" id="MU854078">
    <property type="protein sequence ID" value="KAK3933754.1"/>
    <property type="molecule type" value="Genomic_DNA"/>
</dbReference>
<dbReference type="PANTHER" id="PTHR24148:SF78">
    <property type="entry name" value="HETEROKARYON INCOMPATIBILITY DOMAIN-CONTAINING PROTEIN"/>
    <property type="match status" value="1"/>
</dbReference>
<keyword evidence="4" id="KW-1185">Reference proteome</keyword>
<protein>
    <submittedName>
        <fullName evidence="3">Heterokaryon incompatibility protein-domain-containing protein</fullName>
    </submittedName>
</protein>
<keyword evidence="1" id="KW-0040">ANK repeat</keyword>
<dbReference type="SUPFAM" id="SSF48403">
    <property type="entry name" value="Ankyrin repeat"/>
    <property type="match status" value="1"/>
</dbReference>
<dbReference type="Pfam" id="PF06985">
    <property type="entry name" value="HET"/>
    <property type="match status" value="1"/>
</dbReference>
<comment type="caution">
    <text evidence="3">The sequence shown here is derived from an EMBL/GenBank/DDBJ whole genome shotgun (WGS) entry which is preliminary data.</text>
</comment>
<feature type="domain" description="Heterokaryon incompatibility" evidence="2">
    <location>
        <begin position="50"/>
        <end position="205"/>
    </location>
</feature>
<dbReference type="InterPro" id="IPR002110">
    <property type="entry name" value="Ankyrin_rpt"/>
</dbReference>
<organism evidence="3 4">
    <name type="scientific">Diplogelasinospora grovesii</name>
    <dbReference type="NCBI Taxonomy" id="303347"/>
    <lineage>
        <taxon>Eukaryota</taxon>
        <taxon>Fungi</taxon>
        <taxon>Dikarya</taxon>
        <taxon>Ascomycota</taxon>
        <taxon>Pezizomycotina</taxon>
        <taxon>Sordariomycetes</taxon>
        <taxon>Sordariomycetidae</taxon>
        <taxon>Sordariales</taxon>
        <taxon>Diplogelasinosporaceae</taxon>
        <taxon>Diplogelasinospora</taxon>
    </lineage>
</organism>
<name>A0AAN6RYF7_9PEZI</name>
<dbReference type="PROSITE" id="PS50088">
    <property type="entry name" value="ANK_REPEAT"/>
    <property type="match status" value="1"/>
</dbReference>
<dbReference type="PANTHER" id="PTHR24148">
    <property type="entry name" value="ANKYRIN REPEAT DOMAIN-CONTAINING PROTEIN 39 HOMOLOG-RELATED"/>
    <property type="match status" value="1"/>
</dbReference>
<dbReference type="Proteomes" id="UP001303473">
    <property type="component" value="Unassembled WGS sequence"/>
</dbReference>
<feature type="repeat" description="ANK" evidence="1">
    <location>
        <begin position="372"/>
        <end position="404"/>
    </location>
</feature>
<accession>A0AAN6RYF7</accession>
<evidence type="ECO:0000313" key="4">
    <source>
        <dbReference type="Proteomes" id="UP001303473"/>
    </source>
</evidence>
<evidence type="ECO:0000259" key="2">
    <source>
        <dbReference type="Pfam" id="PF06985"/>
    </source>
</evidence>
<evidence type="ECO:0000256" key="1">
    <source>
        <dbReference type="PROSITE-ProRule" id="PRU00023"/>
    </source>
</evidence>
<dbReference type="AlphaFoldDB" id="A0AAN6RYF7"/>
<proteinExistence type="predicted"/>
<dbReference type="InterPro" id="IPR010730">
    <property type="entry name" value="HET"/>
</dbReference>
<evidence type="ECO:0000313" key="3">
    <source>
        <dbReference type="EMBL" id="KAK3933754.1"/>
    </source>
</evidence>
<dbReference type="Gene3D" id="1.25.40.20">
    <property type="entry name" value="Ankyrin repeat-containing domain"/>
    <property type="match status" value="1"/>
</dbReference>
<reference evidence="4" key="1">
    <citation type="journal article" date="2023" name="Mol. Phylogenet. Evol.">
        <title>Genome-scale phylogeny and comparative genomics of the fungal order Sordariales.</title>
        <authorList>
            <person name="Hensen N."/>
            <person name="Bonometti L."/>
            <person name="Westerberg I."/>
            <person name="Brannstrom I.O."/>
            <person name="Guillou S."/>
            <person name="Cros-Aarteil S."/>
            <person name="Calhoun S."/>
            <person name="Haridas S."/>
            <person name="Kuo A."/>
            <person name="Mondo S."/>
            <person name="Pangilinan J."/>
            <person name="Riley R."/>
            <person name="LaButti K."/>
            <person name="Andreopoulos B."/>
            <person name="Lipzen A."/>
            <person name="Chen C."/>
            <person name="Yan M."/>
            <person name="Daum C."/>
            <person name="Ng V."/>
            <person name="Clum A."/>
            <person name="Steindorff A."/>
            <person name="Ohm R.A."/>
            <person name="Martin F."/>
            <person name="Silar P."/>
            <person name="Natvig D.O."/>
            <person name="Lalanne C."/>
            <person name="Gautier V."/>
            <person name="Ament-Velasquez S.L."/>
            <person name="Kruys A."/>
            <person name="Hutchinson M.I."/>
            <person name="Powell A.J."/>
            <person name="Barry K."/>
            <person name="Miller A.N."/>
            <person name="Grigoriev I.V."/>
            <person name="Debuchy R."/>
            <person name="Gladieux P."/>
            <person name="Hiltunen Thoren M."/>
            <person name="Johannesson H."/>
        </authorList>
    </citation>
    <scope>NUCLEOTIDE SEQUENCE [LARGE SCALE GENOMIC DNA]</scope>
    <source>
        <strain evidence="4">CBS 340.73</strain>
    </source>
</reference>
<dbReference type="InterPro" id="IPR036770">
    <property type="entry name" value="Ankyrin_rpt-contain_sf"/>
</dbReference>
<sequence length="409" mass="46818">MFSTQYRAVPINLAADAIRVLCLQKGEFLDQDIQCKLIEVYLAGPESFPYKALSYHWGSDAMSHSISINSCRARVTTNLYMALRYLREEGRDIYLWVDALCIDQANHMEKSHQIRQMQLIYKNAEEVLIWLGLGCPGIYRLIDSSNKLKEQLELNVQNWRSISEPWELETMKRSFRLIRTYSLEMDGLRELLGRPWFRRVWILQEVVSARHATVICGGKSISGTIFAILPFLMDVKCDDYTQAVLDIMPGPARETSWWGDERTLKMLLRKFRTSKATMSQDKIYALLGISSDAGDGITFPIDYELSPEEVIQNAISFLLLGRVIPDSNLMFPQWTFDQLLQSLDQLASNRNYKALSVCLQELEVNPNEVDVNYTTPLKLGVINGHREVARLLARRGAAIEIKRNIPGGQ</sequence>
<dbReference type="InterPro" id="IPR052895">
    <property type="entry name" value="HetReg/Transcr_Mod"/>
</dbReference>